<proteinExistence type="predicted"/>
<dbReference type="RefSeq" id="WP_209892458.1">
    <property type="nucleotide sequence ID" value="NZ_JAGGMR010000001.1"/>
</dbReference>
<reference evidence="2 3" key="1">
    <citation type="submission" date="2021-03" db="EMBL/GenBank/DDBJ databases">
        <title>Sequencing the genomes of 1000 actinobacteria strains.</title>
        <authorList>
            <person name="Klenk H.-P."/>
        </authorList>
    </citation>
    <scope>NUCLEOTIDE SEQUENCE [LARGE SCALE GENOMIC DNA]</scope>
    <source>
        <strain evidence="2 3">DSM 45516</strain>
    </source>
</reference>
<dbReference type="Pfam" id="PF01068">
    <property type="entry name" value="DNA_ligase_A_M"/>
    <property type="match status" value="1"/>
</dbReference>
<evidence type="ECO:0000313" key="3">
    <source>
        <dbReference type="Proteomes" id="UP001519325"/>
    </source>
</evidence>
<dbReference type="Proteomes" id="UP001519325">
    <property type="component" value="Unassembled WGS sequence"/>
</dbReference>
<evidence type="ECO:0000259" key="1">
    <source>
        <dbReference type="Pfam" id="PF01068"/>
    </source>
</evidence>
<dbReference type="Gene3D" id="3.30.470.30">
    <property type="entry name" value="DNA ligase/mRNA capping enzyme"/>
    <property type="match status" value="1"/>
</dbReference>
<name>A0ABS4QJI6_9NOCA</name>
<dbReference type="InterPro" id="IPR012310">
    <property type="entry name" value="DNA_ligase_ATP-dep_cent"/>
</dbReference>
<accession>A0ABS4QJI6</accession>
<feature type="domain" description="ATP-dependent DNA ligase family profile" evidence="1">
    <location>
        <begin position="1"/>
        <end position="71"/>
    </location>
</feature>
<evidence type="ECO:0000313" key="2">
    <source>
        <dbReference type="EMBL" id="MBP2191199.1"/>
    </source>
</evidence>
<dbReference type="Gene3D" id="3.30.1490.70">
    <property type="match status" value="1"/>
</dbReference>
<protein>
    <recommendedName>
        <fullName evidence="1">ATP-dependent DNA ligase family profile domain-containing protein</fullName>
    </recommendedName>
</protein>
<dbReference type="EMBL" id="JAGGMR010000001">
    <property type="protein sequence ID" value="MBP2191199.1"/>
    <property type="molecule type" value="Genomic_DNA"/>
</dbReference>
<gene>
    <name evidence="2" type="ORF">BJ987_004100</name>
</gene>
<sequence length="126" mass="13670">MVDDEIVVFGPNGLPSFSAMQPRIHQRNPAAVQALAATSPATYVIFDLLHIGGRSLIQLPYQQRRAVLEQIGLQGPLWRISPRLTGRGRPARRIGAGGAGGAVVARLTADISRYRSRWNAILFEAG</sequence>
<keyword evidence="3" id="KW-1185">Reference proteome</keyword>
<comment type="caution">
    <text evidence="2">The sequence shown here is derived from an EMBL/GenBank/DDBJ whole genome shotgun (WGS) entry which is preliminary data.</text>
</comment>
<organism evidence="2 3">
    <name type="scientific">Nocardia goodfellowii</name>
    <dbReference type="NCBI Taxonomy" id="882446"/>
    <lineage>
        <taxon>Bacteria</taxon>
        <taxon>Bacillati</taxon>
        <taxon>Actinomycetota</taxon>
        <taxon>Actinomycetes</taxon>
        <taxon>Mycobacteriales</taxon>
        <taxon>Nocardiaceae</taxon>
        <taxon>Nocardia</taxon>
    </lineage>
</organism>
<dbReference type="SUPFAM" id="SSF56091">
    <property type="entry name" value="DNA ligase/mRNA capping enzyme, catalytic domain"/>
    <property type="match status" value="1"/>
</dbReference>